<dbReference type="Pfam" id="PF00067">
    <property type="entry name" value="p450"/>
    <property type="match status" value="2"/>
</dbReference>
<dbReference type="InterPro" id="IPR050665">
    <property type="entry name" value="Cytochrome_P450_Monooxygen"/>
</dbReference>
<dbReference type="PRINTS" id="PR00463">
    <property type="entry name" value="EP450I"/>
</dbReference>
<dbReference type="GO" id="GO:0005506">
    <property type="term" value="F:iron ion binding"/>
    <property type="evidence" value="ECO:0007669"/>
    <property type="project" value="InterPro"/>
</dbReference>
<dbReference type="PRINTS" id="PR00385">
    <property type="entry name" value="P450"/>
</dbReference>
<evidence type="ECO:0000256" key="5">
    <source>
        <dbReference type="ARBA" id="ARBA00022723"/>
    </source>
</evidence>
<gene>
    <name evidence="11" type="ORF">KP509_11G002700</name>
</gene>
<dbReference type="GO" id="GO:0004497">
    <property type="term" value="F:monooxygenase activity"/>
    <property type="evidence" value="ECO:0007669"/>
    <property type="project" value="UniProtKB-KW"/>
</dbReference>
<evidence type="ECO:0000313" key="12">
    <source>
        <dbReference type="Proteomes" id="UP000825935"/>
    </source>
</evidence>
<comment type="similarity">
    <text evidence="2">Belongs to the cytochrome P450 family.</text>
</comment>
<keyword evidence="6" id="KW-1133">Transmembrane helix</keyword>
<evidence type="ECO:0008006" key="13">
    <source>
        <dbReference type="Google" id="ProtNLM"/>
    </source>
</evidence>
<evidence type="ECO:0000256" key="7">
    <source>
        <dbReference type="ARBA" id="ARBA00023002"/>
    </source>
</evidence>
<dbReference type="InterPro" id="IPR036396">
    <property type="entry name" value="Cyt_P450_sf"/>
</dbReference>
<comment type="caution">
    <text evidence="11">The sequence shown here is derived from an EMBL/GenBank/DDBJ whole genome shotgun (WGS) entry which is preliminary data.</text>
</comment>
<evidence type="ECO:0000256" key="10">
    <source>
        <dbReference type="ARBA" id="ARBA00023136"/>
    </source>
</evidence>
<keyword evidence="9" id="KW-0503">Monooxygenase</keyword>
<keyword evidence="7" id="KW-0560">Oxidoreductase</keyword>
<dbReference type="PROSITE" id="PS00086">
    <property type="entry name" value="CYTOCHROME_P450"/>
    <property type="match status" value="2"/>
</dbReference>
<evidence type="ECO:0000256" key="4">
    <source>
        <dbReference type="ARBA" id="ARBA00022692"/>
    </source>
</evidence>
<organism evidence="11 12">
    <name type="scientific">Ceratopteris richardii</name>
    <name type="common">Triangle waterfern</name>
    <dbReference type="NCBI Taxonomy" id="49495"/>
    <lineage>
        <taxon>Eukaryota</taxon>
        <taxon>Viridiplantae</taxon>
        <taxon>Streptophyta</taxon>
        <taxon>Embryophyta</taxon>
        <taxon>Tracheophyta</taxon>
        <taxon>Polypodiopsida</taxon>
        <taxon>Polypodiidae</taxon>
        <taxon>Polypodiales</taxon>
        <taxon>Pteridineae</taxon>
        <taxon>Pteridaceae</taxon>
        <taxon>Parkerioideae</taxon>
        <taxon>Ceratopteris</taxon>
    </lineage>
</organism>
<comment type="subcellular location">
    <subcellularLocation>
        <location evidence="1">Membrane</location>
    </subcellularLocation>
</comment>
<dbReference type="Proteomes" id="UP000825935">
    <property type="component" value="Chromosome 11"/>
</dbReference>
<reference evidence="11" key="1">
    <citation type="submission" date="2021-08" db="EMBL/GenBank/DDBJ databases">
        <title>WGS assembly of Ceratopteris richardii.</title>
        <authorList>
            <person name="Marchant D.B."/>
            <person name="Chen G."/>
            <person name="Jenkins J."/>
            <person name="Shu S."/>
            <person name="Leebens-Mack J."/>
            <person name="Grimwood J."/>
            <person name="Schmutz J."/>
            <person name="Soltis P."/>
            <person name="Soltis D."/>
            <person name="Chen Z.-H."/>
        </authorList>
    </citation>
    <scope>NUCLEOTIDE SEQUENCE</scope>
    <source>
        <strain evidence="11">Whitten #5841</strain>
        <tissue evidence="11">Leaf</tissue>
    </source>
</reference>
<name>A0A8T2TLM0_CERRI</name>
<dbReference type="AlphaFoldDB" id="A0A8T2TLM0"/>
<keyword evidence="4" id="KW-0812">Transmembrane</keyword>
<keyword evidence="8" id="KW-0408">Iron</keyword>
<dbReference type="SUPFAM" id="SSF48264">
    <property type="entry name" value="Cytochrome P450"/>
    <property type="match status" value="2"/>
</dbReference>
<accession>A0A8T2TLM0</accession>
<dbReference type="Gene3D" id="1.10.630.10">
    <property type="entry name" value="Cytochrome P450"/>
    <property type="match status" value="2"/>
</dbReference>
<dbReference type="InterPro" id="IPR001128">
    <property type="entry name" value="Cyt_P450"/>
</dbReference>
<dbReference type="EMBL" id="CM035416">
    <property type="protein sequence ID" value="KAH7424331.1"/>
    <property type="molecule type" value="Genomic_DNA"/>
</dbReference>
<sequence length="901" mass="102960">MWDRGILSLGGGEDMNQIGVQIWARSWRRTWRFYKSAIFWLGPRPSLNIVNSNDAKVILSSNYKEYVKFPTLQIVFQRVFGRSILTIDGDEWAQRRRILNPAFASGKLKAMGAQMLVCIQEMLDDWEREVLETNAATGELELDMIKEFTKVSADVLSRTCFGSNFKEGKAVFEDQEGLIEAKYQDAVRYAIIPLYRFLPTARNRLCWKLQRRIHETLKTIIENRMHAVQKCQADSYGDDLLGRILAANGSSLGDGVVLTTQDIIDECRTFFFAGHETTASLLAWATMLMASNPEWQDRAREEVLEMRNDGYINAHSKLKILEMILLETLRLYPPITQLISRTRSPEYGTTDEASTEERKLNIPAGVRINVLCGVMHRDKKMWGDDVDEFQPERFANGISRACKGMHGFMAFGYGPHSCIGQMFAMLEAKLVLASMLQRFRFRLPETYQHAPRLYGTLHKSAIFWLGPRPSLNIVNSNDAKVILSSNYKEYVKFPTLQIVFQRVFGRSILTIDGDEWAQRRRILNPAFASGKLKAMGAQMLVCIQEMLDDWEREVLETNAATGELELDMIKEFTKVSADVLSRTCFGSNFKEGKAVFEDQEGLIEAIYQDAVRYAIIPLYRFLPTARNRLCWKLQRRIHETLKTIIENRMHAVQKCQADSYGDDLLGRILAANGSSLGDGVVLTTQDIIDECRTFFFAGHETTASLLAWATMLMASNPEWQDRAREEVLEMRNDGYINAHSKLKILEMILLETLRLYPPITQLISRTRSPEYGTTDEASTEERKLNIPAGVRINVLCGVMHRDKKMWGDDVDEFQPERFANGISRACKGMHGFMAFGYGPHSCIGQMFAMLEAKLVLASMLQRFRFRLPETYQHAPRLYGTLRPQHGMPLLITPIHFSETDK</sequence>
<dbReference type="PANTHER" id="PTHR24282">
    <property type="entry name" value="CYTOCHROME P450 FAMILY MEMBER"/>
    <property type="match status" value="1"/>
</dbReference>
<dbReference type="OMA" id="HSEGIGK"/>
<keyword evidence="3" id="KW-0349">Heme</keyword>
<dbReference type="GO" id="GO:0020037">
    <property type="term" value="F:heme binding"/>
    <property type="evidence" value="ECO:0007669"/>
    <property type="project" value="InterPro"/>
</dbReference>
<evidence type="ECO:0000256" key="2">
    <source>
        <dbReference type="ARBA" id="ARBA00010617"/>
    </source>
</evidence>
<keyword evidence="10" id="KW-0472">Membrane</keyword>
<keyword evidence="12" id="KW-1185">Reference proteome</keyword>
<evidence type="ECO:0000256" key="1">
    <source>
        <dbReference type="ARBA" id="ARBA00004370"/>
    </source>
</evidence>
<dbReference type="GO" id="GO:0016705">
    <property type="term" value="F:oxidoreductase activity, acting on paired donors, with incorporation or reduction of molecular oxygen"/>
    <property type="evidence" value="ECO:0007669"/>
    <property type="project" value="InterPro"/>
</dbReference>
<keyword evidence="5" id="KW-0479">Metal-binding</keyword>
<proteinExistence type="inferred from homology"/>
<dbReference type="InterPro" id="IPR002401">
    <property type="entry name" value="Cyt_P450_E_grp-I"/>
</dbReference>
<dbReference type="InterPro" id="IPR017972">
    <property type="entry name" value="Cyt_P450_CS"/>
</dbReference>
<evidence type="ECO:0000256" key="9">
    <source>
        <dbReference type="ARBA" id="ARBA00023033"/>
    </source>
</evidence>
<dbReference type="GO" id="GO:0016020">
    <property type="term" value="C:membrane"/>
    <property type="evidence" value="ECO:0007669"/>
    <property type="project" value="UniProtKB-SubCell"/>
</dbReference>
<protein>
    <recommendedName>
        <fullName evidence="13">Cytochrome P450</fullName>
    </recommendedName>
</protein>
<evidence type="ECO:0000256" key="3">
    <source>
        <dbReference type="ARBA" id="ARBA00022617"/>
    </source>
</evidence>
<evidence type="ECO:0000256" key="6">
    <source>
        <dbReference type="ARBA" id="ARBA00022989"/>
    </source>
</evidence>
<evidence type="ECO:0000256" key="8">
    <source>
        <dbReference type="ARBA" id="ARBA00023004"/>
    </source>
</evidence>
<evidence type="ECO:0000313" key="11">
    <source>
        <dbReference type="EMBL" id="KAH7424331.1"/>
    </source>
</evidence>
<dbReference type="OrthoDB" id="1470350at2759"/>
<dbReference type="PANTHER" id="PTHR24282:SF211">
    <property type="entry name" value="CYTOCHROME P450-RELATED"/>
    <property type="match status" value="1"/>
</dbReference>